<dbReference type="Gene3D" id="3.30.70.360">
    <property type="match status" value="1"/>
</dbReference>
<proteinExistence type="predicted"/>
<dbReference type="Gene3D" id="3.40.630.10">
    <property type="entry name" value="Zn peptidases"/>
    <property type="match status" value="1"/>
</dbReference>
<feature type="domain" description="Peptidase M20 dimerisation" evidence="1">
    <location>
        <begin position="30"/>
        <end position="67"/>
    </location>
</feature>
<dbReference type="InterPro" id="IPR011650">
    <property type="entry name" value="Peptidase_M20_dimer"/>
</dbReference>
<name>A0ABW3ZUI3_9BACI</name>
<sequence>MIYGAHVMAGEPFGTVGVRPGYTSSAQDDFEIEVLGKGGHGSAPHTTVDPLVTASQLVVNLQQIVSRRVSPQQAAAVTVGSFHSVVPIT</sequence>
<comment type="caution">
    <text evidence="2">The sequence shown here is derived from an EMBL/GenBank/DDBJ whole genome shotgun (WGS) entry which is preliminary data.</text>
</comment>
<dbReference type="SUPFAM" id="SSF55031">
    <property type="entry name" value="Bacterial exopeptidase dimerisation domain"/>
    <property type="match status" value="1"/>
</dbReference>
<evidence type="ECO:0000313" key="3">
    <source>
        <dbReference type="Proteomes" id="UP001597178"/>
    </source>
</evidence>
<dbReference type="EMBL" id="JBHTNH010000023">
    <property type="protein sequence ID" value="MFD1362071.1"/>
    <property type="molecule type" value="Genomic_DNA"/>
</dbReference>
<evidence type="ECO:0000259" key="1">
    <source>
        <dbReference type="Pfam" id="PF07687"/>
    </source>
</evidence>
<gene>
    <name evidence="2" type="ORF">ACFQ4A_10435</name>
</gene>
<evidence type="ECO:0000313" key="2">
    <source>
        <dbReference type="EMBL" id="MFD1362071.1"/>
    </source>
</evidence>
<organism evidence="2 3">
    <name type="scientific">Lentibacillus salinarum</name>
    <dbReference type="NCBI Taxonomy" id="446820"/>
    <lineage>
        <taxon>Bacteria</taxon>
        <taxon>Bacillati</taxon>
        <taxon>Bacillota</taxon>
        <taxon>Bacilli</taxon>
        <taxon>Bacillales</taxon>
        <taxon>Bacillaceae</taxon>
        <taxon>Lentibacillus</taxon>
    </lineage>
</organism>
<dbReference type="PANTHER" id="PTHR11014">
    <property type="entry name" value="PEPTIDASE M20 FAMILY MEMBER"/>
    <property type="match status" value="1"/>
</dbReference>
<protein>
    <submittedName>
        <fullName evidence="2">Peptidase dimerization domain-containing protein</fullName>
    </submittedName>
</protein>
<dbReference type="PANTHER" id="PTHR11014:SF63">
    <property type="entry name" value="METALLOPEPTIDASE, PUTATIVE (AFU_ORTHOLOGUE AFUA_6G09600)-RELATED"/>
    <property type="match status" value="1"/>
</dbReference>
<reference evidence="3" key="1">
    <citation type="journal article" date="2019" name="Int. J. Syst. Evol. Microbiol.">
        <title>The Global Catalogue of Microorganisms (GCM) 10K type strain sequencing project: providing services to taxonomists for standard genome sequencing and annotation.</title>
        <authorList>
            <consortium name="The Broad Institute Genomics Platform"/>
            <consortium name="The Broad Institute Genome Sequencing Center for Infectious Disease"/>
            <person name="Wu L."/>
            <person name="Ma J."/>
        </authorList>
    </citation>
    <scope>NUCLEOTIDE SEQUENCE [LARGE SCALE GENOMIC DNA]</scope>
    <source>
        <strain evidence="3">CCUG 54822</strain>
    </source>
</reference>
<keyword evidence="3" id="KW-1185">Reference proteome</keyword>
<dbReference type="InterPro" id="IPR036264">
    <property type="entry name" value="Bact_exopeptidase_dim_dom"/>
</dbReference>
<dbReference type="Pfam" id="PF07687">
    <property type="entry name" value="M20_dimer"/>
    <property type="match status" value="1"/>
</dbReference>
<dbReference type="Proteomes" id="UP001597178">
    <property type="component" value="Unassembled WGS sequence"/>
</dbReference>
<accession>A0ABW3ZUI3</accession>
<dbReference type="InterPro" id="IPR017439">
    <property type="entry name" value="Amidohydrolase"/>
</dbReference>